<evidence type="ECO:0000313" key="1">
    <source>
        <dbReference type="EMBL" id="TGY77546.1"/>
    </source>
</evidence>
<comment type="caution">
    <text evidence="1">The sequence shown here is derived from an EMBL/GenBank/DDBJ whole genome shotgun (WGS) entry which is preliminary data.</text>
</comment>
<gene>
    <name evidence="1" type="ORF">E5331_13960</name>
</gene>
<evidence type="ECO:0000313" key="2">
    <source>
        <dbReference type="Proteomes" id="UP000306319"/>
    </source>
</evidence>
<proteinExistence type="predicted"/>
<sequence length="544" mass="61090">MKARLFAIALAAAAPIACCLAAGVTTPEAGKYYRIRHVSGLYLTDARFNSRIADKVDDNSQIVQFVPVEGQEGVYGIKRMSSGMFCGSDNKWTSTAISRSIPLSQHRIAVAEANPEYVVIQNVGMNESKNCMGVDDTKSGSAVYTDKNGKDTEKHLWVIEEADLYKTDTETPTDFYADKTLPADDPRANAYEGYKLVFAQEFSKDGKPDSEIWNFEEGFKRNQEDQYYNGDKNTYIQDGVLVIEGRNVLDEKIKNPTYDRYNKSWPSNIGKYLTWTSGSMQTKGAWDGGYTWQYGIYEVRAKVPQYVGSWPAIWSTGMQHEWPYGGEIDIMEYYGNRIHANVCWGDGKRWAGHWNSATVHDNELGAGWGDEYHIWRMVWDYDHMELWCDDILVNNIDLDTTDNDIPTGDLAGIDHGNGCNPFRDVRHMLWLNLALGGINGGSLENTPRPLRYLVDYARVYQKIGTDGKAKYKVDEVISEPTFTVADGEENASSGIESITTSAPSENQRIYNLQGIQVGNDSEEFRGSGDVYILVEGNSSRKVIL</sequence>
<name>A0AC61RI25_9BACT</name>
<organism evidence="1 2">
    <name type="scientific">Lepagella muris</name>
    <dbReference type="NCBI Taxonomy" id="3032870"/>
    <lineage>
        <taxon>Bacteria</taxon>
        <taxon>Pseudomonadati</taxon>
        <taxon>Bacteroidota</taxon>
        <taxon>Bacteroidia</taxon>
        <taxon>Bacteroidales</taxon>
        <taxon>Muribaculaceae</taxon>
        <taxon>Lepagella</taxon>
    </lineage>
</organism>
<keyword evidence="2" id="KW-1185">Reference proteome</keyword>
<accession>A0AC61RI25</accession>
<dbReference type="EMBL" id="SRYB01000023">
    <property type="protein sequence ID" value="TGY77546.1"/>
    <property type="molecule type" value="Genomic_DNA"/>
</dbReference>
<reference evidence="1" key="1">
    <citation type="submission" date="2019-04" db="EMBL/GenBank/DDBJ databases">
        <title>Microbes associate with the intestines of laboratory mice.</title>
        <authorList>
            <person name="Navarre W."/>
            <person name="Wong E."/>
            <person name="Huang K."/>
            <person name="Tropini C."/>
            <person name="Ng K."/>
            <person name="Yu B."/>
        </authorList>
    </citation>
    <scope>NUCLEOTIDE SEQUENCE</scope>
    <source>
        <strain evidence="1">NM04_E33</strain>
    </source>
</reference>
<protein>
    <submittedName>
        <fullName evidence="1">Glycoside hydrolase family 16 protein</fullName>
    </submittedName>
</protein>
<keyword evidence="1" id="KW-0378">Hydrolase</keyword>
<dbReference type="Proteomes" id="UP000306319">
    <property type="component" value="Unassembled WGS sequence"/>
</dbReference>